<dbReference type="InterPro" id="IPR006638">
    <property type="entry name" value="Elp3/MiaA/NifB-like_rSAM"/>
</dbReference>
<dbReference type="Pfam" id="PF06969">
    <property type="entry name" value="HemN_C"/>
    <property type="match status" value="1"/>
</dbReference>
<dbReference type="Gene3D" id="3.30.750.200">
    <property type="match status" value="1"/>
</dbReference>
<sequence length="402" mass="44737">MNPMVGEHQLSAPGASLLPDTGDPGFGIYLHWPFCAAKCPYCDFNSHVRHRPVDQERFTAAFLREMEHMRTLSGPRVVTSIFMGGGTPSLMDPQTVGALLDGVARFWHVPDGIEITMEANPSSVEAERFRGYRAAGVNRVSLGVQALNDRDLKFLGRLHDVADALKAIRLAREIFPRMSFDLIYARPNQTVAEWDAELKEAVSYAVDHLSLYQLTIEEGTPFYGLHKAGKLIVPDGEHSAVLYEATQEITERYGMPAYEVSNHARPGAESRHNLTYWRYGDYAGIGPGAHGRLTRGASKLATATERHPENWLETVEREGHGMVDQELLGVDEQADELLLMGLRLREGIDLARWSDLSGRDLDPEKEEFLLQHGFVERLGNSRLRCTPSGMLILDAVVADLAC</sequence>
<dbReference type="Pfam" id="PF04055">
    <property type="entry name" value="Radical_SAM"/>
    <property type="match status" value="1"/>
</dbReference>
<dbReference type="InterPro" id="IPR004559">
    <property type="entry name" value="HemW-like"/>
</dbReference>
<dbReference type="SFLD" id="SFLDF00562">
    <property type="entry name" value="HemN-like__clustered_with_heat"/>
    <property type="match status" value="1"/>
</dbReference>
<dbReference type="SFLD" id="SFLDF00288">
    <property type="entry name" value="HemN-like__clustered_with_nucl"/>
    <property type="match status" value="1"/>
</dbReference>
<reference evidence="4 5" key="1">
    <citation type="submission" date="2016-01" db="EMBL/GenBank/DDBJ databases">
        <authorList>
            <person name="Oliw E.H."/>
        </authorList>
    </citation>
    <scope>NUCLEOTIDE SEQUENCE [LARGE SCALE GENOMIC DNA]</scope>
    <source>
        <strain evidence="4 5">Kerr 14</strain>
    </source>
</reference>
<evidence type="ECO:0000256" key="1">
    <source>
        <dbReference type="ARBA" id="ARBA00006100"/>
    </source>
</evidence>
<dbReference type="PANTHER" id="PTHR13932:SF5">
    <property type="entry name" value="RADICAL S-ADENOSYL METHIONINE DOMAIN-CONTAINING PROTEIN 1, MITOCHONDRIAL"/>
    <property type="match status" value="1"/>
</dbReference>
<comment type="subcellular location">
    <subcellularLocation>
        <location evidence="2">Cytoplasm</location>
    </subcellularLocation>
</comment>
<keyword evidence="2" id="KW-0349">Heme</keyword>
<dbReference type="AlphaFoldDB" id="A0A1S7PQS5"/>
<evidence type="ECO:0000313" key="4">
    <source>
        <dbReference type="EMBL" id="CUX24883.1"/>
    </source>
</evidence>
<feature type="domain" description="Radical SAM core" evidence="3">
    <location>
        <begin position="20"/>
        <end position="256"/>
    </location>
</feature>
<dbReference type="NCBIfam" id="TIGR00539">
    <property type="entry name" value="hemN_rel"/>
    <property type="match status" value="1"/>
</dbReference>
<dbReference type="InterPro" id="IPR007197">
    <property type="entry name" value="rSAM"/>
</dbReference>
<dbReference type="PANTHER" id="PTHR13932">
    <property type="entry name" value="COPROPORPHYRINIGEN III OXIDASE"/>
    <property type="match status" value="1"/>
</dbReference>
<dbReference type="InterPro" id="IPR058240">
    <property type="entry name" value="rSAM_sf"/>
</dbReference>
<keyword evidence="2" id="KW-0949">S-adenosyl-L-methionine</keyword>
<dbReference type="SFLD" id="SFLDG01082">
    <property type="entry name" value="B12-binding_domain_containing"/>
    <property type="match status" value="1"/>
</dbReference>
<dbReference type="CDD" id="cd01335">
    <property type="entry name" value="Radical_SAM"/>
    <property type="match status" value="1"/>
</dbReference>
<dbReference type="SMART" id="SM00729">
    <property type="entry name" value="Elp3"/>
    <property type="match status" value="1"/>
</dbReference>
<dbReference type="EMBL" id="FBWC01000011">
    <property type="protein sequence ID" value="CUX24883.1"/>
    <property type="molecule type" value="Genomic_DNA"/>
</dbReference>
<dbReference type="PROSITE" id="PS51918">
    <property type="entry name" value="RADICAL_SAM"/>
    <property type="match status" value="1"/>
</dbReference>
<name>A0A1S7PQS5_AGRTU</name>
<evidence type="ECO:0000256" key="2">
    <source>
        <dbReference type="RuleBase" id="RU364116"/>
    </source>
</evidence>
<gene>
    <name evidence="4" type="ORF">AGR4C_Cc20162</name>
</gene>
<dbReference type="SFLD" id="SFLDG01065">
    <property type="entry name" value="anaerobic_coproporphyrinogen-I"/>
    <property type="match status" value="1"/>
</dbReference>
<dbReference type="InterPro" id="IPR010723">
    <property type="entry name" value="HemN_C"/>
</dbReference>
<keyword evidence="2" id="KW-0004">4Fe-4S</keyword>
<dbReference type="SFLD" id="SFLDS00029">
    <property type="entry name" value="Radical_SAM"/>
    <property type="match status" value="1"/>
</dbReference>
<dbReference type="GO" id="GO:0005737">
    <property type="term" value="C:cytoplasm"/>
    <property type="evidence" value="ECO:0007669"/>
    <property type="project" value="UniProtKB-SubCell"/>
</dbReference>
<dbReference type="GO" id="GO:0046872">
    <property type="term" value="F:metal ion binding"/>
    <property type="evidence" value="ECO:0007669"/>
    <property type="project" value="UniProtKB-UniRule"/>
</dbReference>
<evidence type="ECO:0000313" key="5">
    <source>
        <dbReference type="Proteomes" id="UP000191897"/>
    </source>
</evidence>
<organism evidence="4 5">
    <name type="scientific">Agrobacterium tumefaciens str. Kerr 14</name>
    <dbReference type="NCBI Taxonomy" id="1183424"/>
    <lineage>
        <taxon>Bacteria</taxon>
        <taxon>Pseudomonadati</taxon>
        <taxon>Pseudomonadota</taxon>
        <taxon>Alphaproteobacteria</taxon>
        <taxon>Hyphomicrobiales</taxon>
        <taxon>Rhizobiaceae</taxon>
        <taxon>Rhizobium/Agrobacterium group</taxon>
        <taxon>Agrobacterium</taxon>
        <taxon>Agrobacterium tumefaciens complex</taxon>
    </lineage>
</organism>
<comment type="function">
    <text evidence="2">Probably acts as a heme chaperone, transferring heme to an unknown acceptor. Binds one molecule of heme per monomer, possibly covalently. Binds 1 [4Fe-4S] cluster. The cluster is coordinated with 3 cysteines and an exchangeable S-adenosyl-L-methionine.</text>
</comment>
<evidence type="ECO:0000259" key="3">
    <source>
        <dbReference type="PROSITE" id="PS51918"/>
    </source>
</evidence>
<dbReference type="SUPFAM" id="SSF102114">
    <property type="entry name" value="Radical SAM enzymes"/>
    <property type="match status" value="1"/>
</dbReference>
<keyword evidence="2" id="KW-0411">Iron-sulfur</keyword>
<protein>
    <recommendedName>
        <fullName evidence="2">Heme chaperone HemW</fullName>
    </recommendedName>
</protein>
<proteinExistence type="inferred from homology"/>
<keyword evidence="2" id="KW-0479">Metal-binding</keyword>
<dbReference type="GO" id="GO:0006779">
    <property type="term" value="P:porphyrin-containing compound biosynthetic process"/>
    <property type="evidence" value="ECO:0007669"/>
    <property type="project" value="InterPro"/>
</dbReference>
<keyword evidence="2" id="KW-0963">Cytoplasm</keyword>
<accession>A0A1S7PQS5</accession>
<keyword evidence="2" id="KW-0143">Chaperone</keyword>
<keyword evidence="4" id="KW-0560">Oxidoreductase</keyword>
<dbReference type="Proteomes" id="UP000191897">
    <property type="component" value="Unassembled WGS sequence"/>
</dbReference>
<dbReference type="GO" id="GO:0051539">
    <property type="term" value="F:4 iron, 4 sulfur cluster binding"/>
    <property type="evidence" value="ECO:0007669"/>
    <property type="project" value="UniProtKB-UniRule"/>
</dbReference>
<dbReference type="InterPro" id="IPR034505">
    <property type="entry name" value="Coproporphyrinogen-III_oxidase"/>
</dbReference>
<keyword evidence="2" id="KW-0408">Iron</keyword>
<comment type="similarity">
    <text evidence="1">Belongs to the anaerobic coproporphyrinogen-III oxidase family. HemW subfamily.</text>
</comment>
<dbReference type="GO" id="GO:0004109">
    <property type="term" value="F:coproporphyrinogen oxidase activity"/>
    <property type="evidence" value="ECO:0007669"/>
    <property type="project" value="InterPro"/>
</dbReference>